<accession>A0AAW9PV51</accession>
<evidence type="ECO:0000313" key="1">
    <source>
        <dbReference type="EMBL" id="MEE3718820.1"/>
    </source>
</evidence>
<proteinExistence type="predicted"/>
<dbReference type="Proteomes" id="UP001333818">
    <property type="component" value="Unassembled WGS sequence"/>
</dbReference>
<dbReference type="RefSeq" id="WP_330485256.1">
    <property type="nucleotide sequence ID" value="NZ_JAZBJZ010000095.1"/>
</dbReference>
<comment type="caution">
    <text evidence="1">The sequence shown here is derived from an EMBL/GenBank/DDBJ whole genome shotgun (WGS) entry which is preliminary data.</text>
</comment>
<protein>
    <recommendedName>
        <fullName evidence="3">HIRAN domain-containing protein</fullName>
    </recommendedName>
</protein>
<evidence type="ECO:0000313" key="2">
    <source>
        <dbReference type="Proteomes" id="UP001333818"/>
    </source>
</evidence>
<gene>
    <name evidence="1" type="ORF">V2H45_18920</name>
</gene>
<organism evidence="1 2">
    <name type="scientific">Tumidithrix elongata BACA0141</name>
    <dbReference type="NCBI Taxonomy" id="2716417"/>
    <lineage>
        <taxon>Bacteria</taxon>
        <taxon>Bacillati</taxon>
        <taxon>Cyanobacteriota</taxon>
        <taxon>Cyanophyceae</taxon>
        <taxon>Pseudanabaenales</taxon>
        <taxon>Pseudanabaenaceae</taxon>
        <taxon>Tumidithrix</taxon>
        <taxon>Tumidithrix elongata</taxon>
    </lineage>
</organism>
<reference evidence="1" key="1">
    <citation type="submission" date="2024-01" db="EMBL/GenBank/DDBJ databases">
        <title>Bank of Algae and Cyanobacteria of the Azores (BACA) strain genomes.</title>
        <authorList>
            <person name="Luz R."/>
            <person name="Cordeiro R."/>
            <person name="Fonseca A."/>
            <person name="Goncalves V."/>
        </authorList>
    </citation>
    <scope>NUCLEOTIDE SEQUENCE</scope>
    <source>
        <strain evidence="1">BACA0141</strain>
    </source>
</reference>
<evidence type="ECO:0008006" key="3">
    <source>
        <dbReference type="Google" id="ProtNLM"/>
    </source>
</evidence>
<dbReference type="AlphaFoldDB" id="A0AAW9PV51"/>
<dbReference type="EMBL" id="JAZBJZ010000095">
    <property type="protein sequence ID" value="MEE3718820.1"/>
    <property type="molecule type" value="Genomic_DNA"/>
</dbReference>
<sequence length="59" mass="6773">MPNRKPIGNLQMWAYKQFTKTGELIGYIPNKSLRIPEKNLGVKFTSAIASSNWSYLNKQ</sequence>
<keyword evidence="2" id="KW-1185">Reference proteome</keyword>
<name>A0AAW9PV51_9CYAN</name>